<evidence type="ECO:0000256" key="3">
    <source>
        <dbReference type="RuleBase" id="RU362132"/>
    </source>
</evidence>
<dbReference type="Gene3D" id="3.40.50.1220">
    <property type="entry name" value="TPP-binding domain"/>
    <property type="match status" value="1"/>
</dbReference>
<dbReference type="InterPro" id="IPR029061">
    <property type="entry name" value="THDP-binding"/>
</dbReference>
<protein>
    <submittedName>
        <fullName evidence="7">3D-(3,5/4)-trihydroxycyclohexane-1,2-dione acylhydrolase (Decyclizing)</fullName>
    </submittedName>
</protein>
<gene>
    <name evidence="7" type="primary">iolD</name>
    <name evidence="7" type="ORF">GCM10023321_49170</name>
</gene>
<dbReference type="NCBIfam" id="TIGR04377">
    <property type="entry name" value="myo_inos_iolD"/>
    <property type="match status" value="1"/>
</dbReference>
<dbReference type="Proteomes" id="UP001428817">
    <property type="component" value="Unassembled WGS sequence"/>
</dbReference>
<evidence type="ECO:0000313" key="8">
    <source>
        <dbReference type="Proteomes" id="UP001428817"/>
    </source>
</evidence>
<name>A0ABP9QJH5_9PSEU</name>
<sequence length="660" mass="70408">MSIPTTGGPGTVRLTVAQAVVAYLSRQYSIADGRRRRLVPATLGIFGHGNVAGIGQALDQLFDDMPFVQGRNEQNLVHVATAFAKATKRHATLAVTASIGPGALNMVTGAGLATVNRLPVLLLPGDIYATRRQGPVLQQLQHPVEADVSVNDAFRPVSRFFDRVTRPEALLTALPAAMRVLTDPVETGAVALSLPQDVQSEAYEWPLEMFVERDWVIRRPAPDDEEVAEVARLLASARKPLIIAGGGVVYSEATAELEELAETVGAPVAETFAGKGAVQTRRWWQVGGIGLEGTPATNALAREADLVLTVGSRLTDFATGSQSLFQNPAVRFASINVNRHDGNRLGATGITADAGRALAALADVVRAAGIFPDPVWRRRAETLVGEWTPVRAAALDPDTSWDRATLAPDADVVPETGAVLTQPQLIGLLQEQAQAGDTIIAAAGGPPGDLQKVWDATEGRFAHLEFGFSCMGYEIPAALGVRLAEPDRSRRVLSFIGDGTFLMAPTELVTAAQEQLPLTVVVAENHGYQVIHRLQMGRSGSEFGNEFRYRAGRLDLTGDKAAAQPRLEGEYLGVDLAEVGAGLGARAIRARTAAEVREALAETRHQEGPVVIVVPVRPHVDLPGAGAWWDVAPAEVSTSETVDALRAEYEQGLALQRWFG</sequence>
<dbReference type="Pfam" id="PF00205">
    <property type="entry name" value="TPP_enzyme_M"/>
    <property type="match status" value="1"/>
</dbReference>
<evidence type="ECO:0000313" key="7">
    <source>
        <dbReference type="EMBL" id="GAA5162969.1"/>
    </source>
</evidence>
<comment type="caution">
    <text evidence="7">The sequence shown here is derived from an EMBL/GenBank/DDBJ whole genome shotgun (WGS) entry which is preliminary data.</text>
</comment>
<keyword evidence="2 3" id="KW-0786">Thiamine pyrophosphate</keyword>
<dbReference type="InterPro" id="IPR012000">
    <property type="entry name" value="Thiamin_PyroP_enz_cen_dom"/>
</dbReference>
<dbReference type="InterPro" id="IPR011766">
    <property type="entry name" value="TPP_enzyme_TPP-bd"/>
</dbReference>
<proteinExistence type="inferred from homology"/>
<dbReference type="Gene3D" id="3.40.50.970">
    <property type="match status" value="2"/>
</dbReference>
<evidence type="ECO:0000256" key="2">
    <source>
        <dbReference type="ARBA" id="ARBA00023052"/>
    </source>
</evidence>
<evidence type="ECO:0000259" key="5">
    <source>
        <dbReference type="Pfam" id="PF02775"/>
    </source>
</evidence>
<organism evidence="7 8">
    <name type="scientific">Pseudonocardia eucalypti</name>
    <dbReference type="NCBI Taxonomy" id="648755"/>
    <lineage>
        <taxon>Bacteria</taxon>
        <taxon>Bacillati</taxon>
        <taxon>Actinomycetota</taxon>
        <taxon>Actinomycetes</taxon>
        <taxon>Pseudonocardiales</taxon>
        <taxon>Pseudonocardiaceae</taxon>
        <taxon>Pseudonocardia</taxon>
    </lineage>
</organism>
<dbReference type="InterPro" id="IPR029035">
    <property type="entry name" value="DHS-like_NAD/FAD-binding_dom"/>
</dbReference>
<reference evidence="8" key="1">
    <citation type="journal article" date="2019" name="Int. J. Syst. Evol. Microbiol.">
        <title>The Global Catalogue of Microorganisms (GCM) 10K type strain sequencing project: providing services to taxonomists for standard genome sequencing and annotation.</title>
        <authorList>
            <consortium name="The Broad Institute Genomics Platform"/>
            <consortium name="The Broad Institute Genome Sequencing Center for Infectious Disease"/>
            <person name="Wu L."/>
            <person name="Ma J."/>
        </authorList>
    </citation>
    <scope>NUCLEOTIDE SEQUENCE [LARGE SCALE GENOMIC DNA]</scope>
    <source>
        <strain evidence="8">JCM 18303</strain>
    </source>
</reference>
<dbReference type="EMBL" id="BAABJP010000029">
    <property type="protein sequence ID" value="GAA5162969.1"/>
    <property type="molecule type" value="Genomic_DNA"/>
</dbReference>
<comment type="similarity">
    <text evidence="1 3">Belongs to the TPP enzyme family.</text>
</comment>
<feature type="domain" description="Thiamine pyrophosphate enzyme TPP-binding" evidence="5">
    <location>
        <begin position="450"/>
        <end position="614"/>
    </location>
</feature>
<dbReference type="SUPFAM" id="SSF52518">
    <property type="entry name" value="Thiamin diphosphate-binding fold (THDP-binding)"/>
    <property type="match status" value="2"/>
</dbReference>
<evidence type="ECO:0000256" key="1">
    <source>
        <dbReference type="ARBA" id="ARBA00007812"/>
    </source>
</evidence>
<feature type="domain" description="Thiamine pyrophosphate enzyme central" evidence="4">
    <location>
        <begin position="227"/>
        <end position="361"/>
    </location>
</feature>
<evidence type="ECO:0000259" key="6">
    <source>
        <dbReference type="Pfam" id="PF02776"/>
    </source>
</evidence>
<dbReference type="RefSeq" id="WP_185060877.1">
    <property type="nucleotide sequence ID" value="NZ_BAABJP010000029.1"/>
</dbReference>
<dbReference type="Pfam" id="PF02775">
    <property type="entry name" value="TPP_enzyme_C"/>
    <property type="match status" value="1"/>
</dbReference>
<keyword evidence="8" id="KW-1185">Reference proteome</keyword>
<dbReference type="InterPro" id="IPR030817">
    <property type="entry name" value="Myo_inos_IolD"/>
</dbReference>
<accession>A0ABP9QJH5</accession>
<dbReference type="PANTHER" id="PTHR18968:SF9">
    <property type="entry name" value="3D-(3,5_4)-TRIHYDROXYCYCLOHEXANE-1,2-DIONE HYDROLASE"/>
    <property type="match status" value="1"/>
</dbReference>
<dbReference type="PANTHER" id="PTHR18968">
    <property type="entry name" value="THIAMINE PYROPHOSPHATE ENZYMES"/>
    <property type="match status" value="1"/>
</dbReference>
<feature type="domain" description="Thiamine pyrophosphate enzyme N-terminal TPP-binding" evidence="6">
    <location>
        <begin position="60"/>
        <end position="138"/>
    </location>
</feature>
<dbReference type="Pfam" id="PF02776">
    <property type="entry name" value="TPP_enzyme_N"/>
    <property type="match status" value="1"/>
</dbReference>
<dbReference type="InterPro" id="IPR045229">
    <property type="entry name" value="TPP_enz"/>
</dbReference>
<dbReference type="CDD" id="cd07035">
    <property type="entry name" value="TPP_PYR_POX_like"/>
    <property type="match status" value="1"/>
</dbReference>
<dbReference type="SUPFAM" id="SSF52467">
    <property type="entry name" value="DHS-like NAD/FAD-binding domain"/>
    <property type="match status" value="1"/>
</dbReference>
<evidence type="ECO:0000259" key="4">
    <source>
        <dbReference type="Pfam" id="PF00205"/>
    </source>
</evidence>
<dbReference type="InterPro" id="IPR012001">
    <property type="entry name" value="Thiamin_PyroP_enz_TPP-bd_dom"/>
</dbReference>